<dbReference type="EMBL" id="PQXO01000052">
    <property type="protein sequence ID" value="TGO90760.1"/>
    <property type="molecule type" value="Genomic_DNA"/>
</dbReference>
<protein>
    <recommendedName>
        <fullName evidence="4">NAD(P)-binding domain-containing protein</fullName>
    </recommendedName>
</protein>
<evidence type="ECO:0008006" key="4">
    <source>
        <dbReference type="Google" id="ProtNLM"/>
    </source>
</evidence>
<dbReference type="Gene3D" id="3.40.50.720">
    <property type="entry name" value="NAD(P)-binding Rossmann-like Domain"/>
    <property type="match status" value="1"/>
</dbReference>
<sequence>MKLIIVGSTDILGAELVKQALANIKITSIIAISGRPTDPPQEPSGHSKMVTCELPQNNEGWNRLTIDASATGACIWNLRPVATGPKNEFTHYDRACYHEEIEKGVKWMARRRARFGNPNSSDVTPVKFIYVSSSRSRRPRMPRQDPTSLLIQGITEVDVLSSAGELNGQVQACIAKPRHIVRPKTGNGLKEMAHTAGSWVRDGLKGRLPRIQAETVAAALLDQAITGQHQETLHNRDLIRIGERALKVSEELVTGEQAEQTSEQAGETGEQEDRANKQANETVQIF</sequence>
<keyword evidence="3" id="KW-1185">Reference proteome</keyword>
<dbReference type="AlphaFoldDB" id="A0A4Z1L1V1"/>
<feature type="region of interest" description="Disordered" evidence="1">
    <location>
        <begin position="252"/>
        <end position="286"/>
    </location>
</feature>
<organism evidence="2 3">
    <name type="scientific">Botrytis porri</name>
    <dbReference type="NCBI Taxonomy" id="87229"/>
    <lineage>
        <taxon>Eukaryota</taxon>
        <taxon>Fungi</taxon>
        <taxon>Dikarya</taxon>
        <taxon>Ascomycota</taxon>
        <taxon>Pezizomycotina</taxon>
        <taxon>Leotiomycetes</taxon>
        <taxon>Helotiales</taxon>
        <taxon>Sclerotiniaceae</taxon>
        <taxon>Botrytis</taxon>
    </lineage>
</organism>
<comment type="caution">
    <text evidence="2">The sequence shown here is derived from an EMBL/GenBank/DDBJ whole genome shotgun (WGS) entry which is preliminary data.</text>
</comment>
<accession>A0A4Z1L1V1</accession>
<evidence type="ECO:0000313" key="2">
    <source>
        <dbReference type="EMBL" id="TGO90760.1"/>
    </source>
</evidence>
<evidence type="ECO:0000313" key="3">
    <source>
        <dbReference type="Proteomes" id="UP000297280"/>
    </source>
</evidence>
<name>A0A4Z1L1V1_9HELO</name>
<dbReference type="Proteomes" id="UP000297280">
    <property type="component" value="Unassembled WGS sequence"/>
</dbReference>
<evidence type="ECO:0000256" key="1">
    <source>
        <dbReference type="SAM" id="MobiDB-lite"/>
    </source>
</evidence>
<gene>
    <name evidence="2" type="ORF">BPOR_0052g00230</name>
</gene>
<dbReference type="OrthoDB" id="3535423at2759"/>
<feature type="compositionally biased region" description="Polar residues" evidence="1">
    <location>
        <begin position="277"/>
        <end position="286"/>
    </location>
</feature>
<proteinExistence type="predicted"/>
<dbReference type="STRING" id="87229.A0A4Z1L1V1"/>
<reference evidence="2 3" key="1">
    <citation type="submission" date="2017-12" db="EMBL/GenBank/DDBJ databases">
        <title>Comparative genomics of Botrytis spp.</title>
        <authorList>
            <person name="Valero-Jimenez C.A."/>
            <person name="Tapia P."/>
            <person name="Veloso J."/>
            <person name="Silva-Moreno E."/>
            <person name="Staats M."/>
            <person name="Valdes J.H."/>
            <person name="Van Kan J.A.L."/>
        </authorList>
    </citation>
    <scope>NUCLEOTIDE SEQUENCE [LARGE SCALE GENOMIC DNA]</scope>
    <source>
        <strain evidence="2 3">MUCL3349</strain>
    </source>
</reference>